<proteinExistence type="predicted"/>
<sequence length="204" mass="21687">MQQPDFVRLADQVAELMSSMEGGWRSEPESGWAAAARLVRDDGLQLVLILDGRSITARGAWPYGPPPRYGPPAPQITMVATNAEYVSGHIRRRLLARQDEVFAQWRRLAAAAEAEQRRRSAVAARIAAALAPIQVGHTWTETQDAQSTTKVSRLGPGVSVRATVGPSGDTAELSVTGLTGSAAAELCTHLARLTCTSDTTGNAG</sequence>
<accession>A0ABS4VHH1</accession>
<name>A0ABS4VHH1_9ACTN</name>
<dbReference type="EMBL" id="JAGINS010000002">
    <property type="protein sequence ID" value="MBP2363359.1"/>
    <property type="molecule type" value="Genomic_DNA"/>
</dbReference>
<reference evidence="1 2" key="1">
    <citation type="submission" date="2021-03" db="EMBL/GenBank/DDBJ databases">
        <title>Sequencing the genomes of 1000 actinobacteria strains.</title>
        <authorList>
            <person name="Klenk H.-P."/>
        </authorList>
    </citation>
    <scope>NUCLEOTIDE SEQUENCE [LARGE SCALE GENOMIC DNA]</scope>
    <source>
        <strain evidence="1 2">DSM 40843</strain>
    </source>
</reference>
<evidence type="ECO:0000313" key="1">
    <source>
        <dbReference type="EMBL" id="MBP2363359.1"/>
    </source>
</evidence>
<dbReference type="RefSeq" id="WP_209471398.1">
    <property type="nucleotide sequence ID" value="NZ_BMWJ01000026.1"/>
</dbReference>
<evidence type="ECO:0000313" key="2">
    <source>
        <dbReference type="Proteomes" id="UP001519311"/>
    </source>
</evidence>
<gene>
    <name evidence="1" type="ORF">JOF59_005851</name>
</gene>
<protein>
    <submittedName>
        <fullName evidence="1">Uncharacterized protein</fullName>
    </submittedName>
</protein>
<organism evidence="1 2">
    <name type="scientific">Streptomyces clavifer</name>
    <dbReference type="NCBI Taxonomy" id="68188"/>
    <lineage>
        <taxon>Bacteria</taxon>
        <taxon>Bacillati</taxon>
        <taxon>Actinomycetota</taxon>
        <taxon>Actinomycetes</taxon>
        <taxon>Kitasatosporales</taxon>
        <taxon>Streptomycetaceae</taxon>
        <taxon>Streptomyces</taxon>
    </lineage>
</organism>
<dbReference type="Proteomes" id="UP001519311">
    <property type="component" value="Unassembled WGS sequence"/>
</dbReference>
<keyword evidence="2" id="KW-1185">Reference proteome</keyword>
<comment type="caution">
    <text evidence="1">The sequence shown here is derived from an EMBL/GenBank/DDBJ whole genome shotgun (WGS) entry which is preliminary data.</text>
</comment>